<name>A0A5N5X1X9_9EURO</name>
<protein>
    <submittedName>
        <fullName evidence="6">RTA1 like protein-domain-containing protein</fullName>
    </submittedName>
</protein>
<reference evidence="6 7" key="1">
    <citation type="submission" date="2019-04" db="EMBL/GenBank/DDBJ databases">
        <title>Friends and foes A comparative genomics study of 23 Aspergillus species from section Flavi.</title>
        <authorList>
            <consortium name="DOE Joint Genome Institute"/>
            <person name="Kjaerbolling I."/>
            <person name="Vesth T."/>
            <person name="Frisvad J.C."/>
            <person name="Nybo J.L."/>
            <person name="Theobald S."/>
            <person name="Kildgaard S."/>
            <person name="Isbrandt T."/>
            <person name="Kuo A."/>
            <person name="Sato A."/>
            <person name="Lyhne E.K."/>
            <person name="Kogle M.E."/>
            <person name="Wiebenga A."/>
            <person name="Kun R.S."/>
            <person name="Lubbers R.J."/>
            <person name="Makela M.R."/>
            <person name="Barry K."/>
            <person name="Chovatia M."/>
            <person name="Clum A."/>
            <person name="Daum C."/>
            <person name="Haridas S."/>
            <person name="He G."/>
            <person name="LaButti K."/>
            <person name="Lipzen A."/>
            <person name="Mondo S."/>
            <person name="Riley R."/>
            <person name="Salamov A."/>
            <person name="Simmons B.A."/>
            <person name="Magnuson J.K."/>
            <person name="Henrissat B."/>
            <person name="Mortensen U.H."/>
            <person name="Larsen T.O."/>
            <person name="Devries R.P."/>
            <person name="Grigoriev I.V."/>
            <person name="Machida M."/>
            <person name="Baker S.E."/>
            <person name="Andersen M.R."/>
        </authorList>
    </citation>
    <scope>NUCLEOTIDE SEQUENCE [LARGE SCALE GENOMIC DNA]</scope>
    <source>
        <strain evidence="6 7">CBS 151.66</strain>
    </source>
</reference>
<proteinExistence type="predicted"/>
<dbReference type="Pfam" id="PF04479">
    <property type="entry name" value="RTA1"/>
    <property type="match status" value="1"/>
</dbReference>
<dbReference type="OrthoDB" id="3358017at2759"/>
<comment type="subcellular location">
    <subcellularLocation>
        <location evidence="1">Membrane</location>
        <topology evidence="1">Multi-pass membrane protein</topology>
    </subcellularLocation>
</comment>
<dbReference type="Proteomes" id="UP000326565">
    <property type="component" value="Unassembled WGS sequence"/>
</dbReference>
<feature type="transmembrane region" description="Helical" evidence="5">
    <location>
        <begin position="47"/>
        <end position="65"/>
    </location>
</feature>
<evidence type="ECO:0000256" key="2">
    <source>
        <dbReference type="ARBA" id="ARBA00022692"/>
    </source>
</evidence>
<keyword evidence="7" id="KW-1185">Reference proteome</keyword>
<accession>A0A5N5X1X9</accession>
<evidence type="ECO:0000256" key="4">
    <source>
        <dbReference type="ARBA" id="ARBA00023136"/>
    </source>
</evidence>
<dbReference type="InterPro" id="IPR007568">
    <property type="entry name" value="RTA1"/>
</dbReference>
<dbReference type="PANTHER" id="PTHR31465">
    <property type="entry name" value="PROTEIN RTA1-RELATED"/>
    <property type="match status" value="1"/>
</dbReference>
<evidence type="ECO:0000256" key="1">
    <source>
        <dbReference type="ARBA" id="ARBA00004141"/>
    </source>
</evidence>
<feature type="transmembrane region" description="Helical" evidence="5">
    <location>
        <begin position="20"/>
        <end position="40"/>
    </location>
</feature>
<organism evidence="6 7">
    <name type="scientific">Aspergillus leporis</name>
    <dbReference type="NCBI Taxonomy" id="41062"/>
    <lineage>
        <taxon>Eukaryota</taxon>
        <taxon>Fungi</taxon>
        <taxon>Dikarya</taxon>
        <taxon>Ascomycota</taxon>
        <taxon>Pezizomycotina</taxon>
        <taxon>Eurotiomycetes</taxon>
        <taxon>Eurotiomycetidae</taxon>
        <taxon>Eurotiales</taxon>
        <taxon>Aspergillaceae</taxon>
        <taxon>Aspergillus</taxon>
        <taxon>Aspergillus subgen. Circumdati</taxon>
    </lineage>
</organism>
<evidence type="ECO:0000256" key="3">
    <source>
        <dbReference type="ARBA" id="ARBA00022989"/>
    </source>
</evidence>
<feature type="transmembrane region" description="Helical" evidence="5">
    <location>
        <begin position="77"/>
        <end position="101"/>
    </location>
</feature>
<keyword evidence="3 5" id="KW-1133">Transmembrane helix</keyword>
<evidence type="ECO:0000313" key="7">
    <source>
        <dbReference type="Proteomes" id="UP000326565"/>
    </source>
</evidence>
<gene>
    <name evidence="6" type="ORF">BDV29DRAFT_157723</name>
</gene>
<keyword evidence="4 5" id="KW-0472">Membrane</keyword>
<evidence type="ECO:0000313" key="6">
    <source>
        <dbReference type="EMBL" id="KAB8073332.1"/>
    </source>
</evidence>
<evidence type="ECO:0000256" key="5">
    <source>
        <dbReference type="SAM" id="Phobius"/>
    </source>
</evidence>
<keyword evidence="2 5" id="KW-0812">Transmembrane</keyword>
<dbReference type="EMBL" id="ML732229">
    <property type="protein sequence ID" value="KAB8073332.1"/>
    <property type="molecule type" value="Genomic_DNA"/>
</dbReference>
<sequence length="181" mass="19831">MLEPRNSNEVVFAFYRYDPSMGGAVPFILLFMGTTGYHIFQVFKTRTGFFILFVIGVETIGYIGRAKSSGQSPNWTLGSYIVQSLCLLASTLLAASIYMLLGRIILVLQAESHALLKKEWLTKVFVTGDALSFLLQGAGGGIQSISNFDNYKTGEHIIVVGLSVKFSSLDFSIITDSLPLI</sequence>
<dbReference type="PANTHER" id="PTHR31465:SF1">
    <property type="entry name" value="PROTEIN RTA1-RELATED"/>
    <property type="match status" value="1"/>
</dbReference>
<dbReference type="GO" id="GO:0016020">
    <property type="term" value="C:membrane"/>
    <property type="evidence" value="ECO:0007669"/>
    <property type="project" value="UniProtKB-SubCell"/>
</dbReference>
<dbReference type="AlphaFoldDB" id="A0A5N5X1X9"/>